<dbReference type="Pfam" id="PF13585">
    <property type="entry name" value="CHU_C"/>
    <property type="match status" value="1"/>
</dbReference>
<dbReference type="Gene3D" id="2.60.40.10">
    <property type="entry name" value="Immunoglobulins"/>
    <property type="match status" value="1"/>
</dbReference>
<dbReference type="SUPFAM" id="SSF49299">
    <property type="entry name" value="PKD domain"/>
    <property type="match status" value="1"/>
</dbReference>
<feature type="domain" description="PKD" evidence="2">
    <location>
        <begin position="584"/>
        <end position="627"/>
    </location>
</feature>
<dbReference type="InterPro" id="IPR000601">
    <property type="entry name" value="PKD_dom"/>
</dbReference>
<dbReference type="RefSeq" id="WP_009186870.1">
    <property type="nucleotide sequence ID" value="NZ_AMGM01000115.1"/>
</dbReference>
<dbReference type="PANTHER" id="PTHR34819">
    <property type="entry name" value="LARGE CYSTEINE-RICH PERIPLASMIC PROTEIN OMCB"/>
    <property type="match status" value="1"/>
</dbReference>
<dbReference type="CDD" id="cd00146">
    <property type="entry name" value="PKD"/>
    <property type="match status" value="1"/>
</dbReference>
<organism evidence="3 4">
    <name type="scientific">Cecembia lonarensis (strain CCUG 58316 / KCTC 22772 / LW9)</name>
    <dbReference type="NCBI Taxonomy" id="1225176"/>
    <lineage>
        <taxon>Bacteria</taxon>
        <taxon>Pseudomonadati</taxon>
        <taxon>Bacteroidota</taxon>
        <taxon>Cytophagia</taxon>
        <taxon>Cytophagales</taxon>
        <taxon>Cyclobacteriaceae</taxon>
        <taxon>Cecembia</taxon>
    </lineage>
</organism>
<evidence type="ECO:0000256" key="1">
    <source>
        <dbReference type="SAM" id="SignalP"/>
    </source>
</evidence>
<evidence type="ECO:0000313" key="4">
    <source>
        <dbReference type="Proteomes" id="UP000004478"/>
    </source>
</evidence>
<dbReference type="InterPro" id="IPR013783">
    <property type="entry name" value="Ig-like_fold"/>
</dbReference>
<dbReference type="PROSITE" id="PS50093">
    <property type="entry name" value="PKD"/>
    <property type="match status" value="1"/>
</dbReference>
<evidence type="ECO:0000313" key="3">
    <source>
        <dbReference type="EMBL" id="EKB47549.1"/>
    </source>
</evidence>
<dbReference type="EMBL" id="AMGM01000115">
    <property type="protein sequence ID" value="EKB47549.1"/>
    <property type="molecule type" value="Genomic_DNA"/>
</dbReference>
<dbReference type="SUPFAM" id="SSF49478">
    <property type="entry name" value="Cna protein B-type domain"/>
    <property type="match status" value="1"/>
</dbReference>
<dbReference type="NCBIfam" id="TIGR01451">
    <property type="entry name" value="B_ant_repeat"/>
    <property type="match status" value="3"/>
</dbReference>
<comment type="caution">
    <text evidence="3">The sequence shown here is derived from an EMBL/GenBank/DDBJ whole genome shotgun (WGS) entry which is preliminary data.</text>
</comment>
<dbReference type="PATRIC" id="fig|1225176.3.peg.4105"/>
<gene>
    <name evidence="3" type="ORF">B879_03849</name>
</gene>
<dbReference type="InterPro" id="IPR035986">
    <property type="entry name" value="PKD_dom_sf"/>
</dbReference>
<feature type="chain" id="PRO_5003848085" description="PKD domain-containing protein" evidence="1">
    <location>
        <begin position="41"/>
        <end position="1537"/>
    </location>
</feature>
<dbReference type="Pfam" id="PF01345">
    <property type="entry name" value="DUF11"/>
    <property type="match status" value="1"/>
</dbReference>
<dbReference type="InterPro" id="IPR051172">
    <property type="entry name" value="Chlamydia_OmcB"/>
</dbReference>
<feature type="signal peptide" evidence="1">
    <location>
        <begin position="1"/>
        <end position="40"/>
    </location>
</feature>
<dbReference type="Proteomes" id="UP000004478">
    <property type="component" value="Unassembled WGS sequence"/>
</dbReference>
<dbReference type="InterPro" id="IPR047589">
    <property type="entry name" value="DUF11_rpt"/>
</dbReference>
<dbReference type="OrthoDB" id="904955at2"/>
<sequence length="1537" mass="168376">MKNYTTLVYYAFLKSISLMHLSLVFVLTVFLAAFSQSAIAQNTATVNSVQNNFPIQEVTLIVDRSGANEQVIVQNTPGEPNPLPEDVKVEVESILLQNGDRIFGTTRVPIVKSANPLLGSNIDAAGIRVIRFDHSDASQFISHANNLQNFLNAMAEVVSTPDLRSYWDIGGNTILTENPAFVDVIYPNQIPSSGYLMVSERNGNSGFDILPLDKDGNIIANAIRILIREQFDWNSGVNHQIDIPDQKQWLTVFKPELFQTEEPIYGFRLFDIGESDGKIIFFAREVSAAPDNAGPIFGFFGEENVINIFENDELDGRTLDPADINLTVFDDEGALANGFLILDTDPNSPTFGRVSVPAGTPAGIYTFEYEIEDKLDGRTDRAIVTIRVVDPIDGPEFPDCREGFDCNNSLDKISLEGIYLSDAAGNPISEICESGSSKEVYLALSLASYVDQTLFESRFIGDLSIGESSLQINAFLGNIEPNETGQVRILSEAFSWNCGDQIKINDILIIWLGEEPDFENPVEDCTPYEEGKCIAEVIIGSPLTLDFDWTACEEEGTFIFNFTSSVAGGVPVLDEEGQNVLRYTYAWDFNNNGTIDSNEANPTFVYGDDSAEQVRLVVTDGSGNSVTKIKQLEYPTAIEVVETIIQPREGEQNGSIQLDVSGGTGELVIEWRRGEELIGEETTLENIGAGQYSLTITDANGCVFTKTFDITEKEIPQRELEVSKVASTSTFEAVGQVITYTITVVNTGREVLNNINVEDPLTGLLEEIETLAPGAENAVVFTTEYIVSQVDMDRGEIVNVVLVNAGDVEASDTAVVEGLQQSGINVQKTADKEEVQNTGEVITYTITVENTGNTTLTDVVVKDPLTGMVETIDVLLPGEERIFTTQYTVTLEDEIALVPIVNTVLVSGTDPNGEDIQGADEIEVEVICVDKTRIQGIIFNSDDGTPLARVPVLLIPQSGTPGNVLLQVTGDDGRYFFTGIAPGSYLVQVQDANININKGLFPVDSSLLFTDVEVCNYVIHDFPYTFSDEPVIGDFVWYDLNGNGVQDEWFDANNDGVVTQNVPDENGFVPFAQWEWIDLNGDGRFDGPENEGELNKAGVGNALNPNIIVEGPDGLIREIVIGLTGYYRTRPEVLGEFTVTLDLDENLADAARALAATGRVKVLPNNGNSRLTEDNEEAFDASCGVTTDNPYEFELTAANTQRFDIDFGIRCEEGLGEDLEIIANDDDFGVLPVDFTGVLGNILDNDLLEGQRPDPSLVDFIFTDLDDIIGLNINENGELSLLIPGVNEPREYVLRYILQETANPSNQDDAIVIFRIVEAEVDLSVTKTSDEAEIFEGDEFVYRITITNNSEFDATNVLVTDDLPNGISFIGSTFTSSDPNVVVNEDVQGNRVTWTIPVLSAGAVVEITLRVSADALSGENPVTITNVVTVVGDQEDPDNQNNTDSDTNTVRPFFIPNVITPDGDGKNDTFEIKGLGKFVTNEIIILNRYGDHVFERFNYANDWDAPGQVAGTYMYVLRGIDAQGRTHEFKGWIQVIK</sequence>
<dbReference type="InterPro" id="IPR055354">
    <property type="entry name" value="DUF7507"/>
</dbReference>
<proteinExistence type="predicted"/>
<dbReference type="Gene3D" id="2.60.40.740">
    <property type="match status" value="1"/>
</dbReference>
<keyword evidence="4" id="KW-1185">Reference proteome</keyword>
<protein>
    <recommendedName>
        <fullName evidence="2">PKD domain-containing protein</fullName>
    </recommendedName>
</protein>
<accession>K1LTS3</accession>
<dbReference type="InterPro" id="IPR001434">
    <property type="entry name" value="OmcB-like_DUF11"/>
</dbReference>
<dbReference type="Pfam" id="PF24346">
    <property type="entry name" value="DUF7507"/>
    <property type="match status" value="2"/>
</dbReference>
<name>K1LTS3_CECL9</name>
<keyword evidence="1" id="KW-0732">Signal</keyword>
<reference evidence="3 4" key="1">
    <citation type="journal article" date="2012" name="J. Bacteriol.">
        <title>Draft Genome Sequence of Cecembia lonarensis Strain LW9T, Isolated from Lonar Lake, a Haloalkaline Lake in India.</title>
        <authorList>
            <person name="Shivaji S."/>
            <person name="Ara S."/>
            <person name="Singh A."/>
            <person name="Pinnaka A.K."/>
        </authorList>
    </citation>
    <scope>NUCLEOTIDE SEQUENCE [LARGE SCALE GENOMIC DNA]</scope>
    <source>
        <strain evidence="3 4">LW9</strain>
    </source>
</reference>
<evidence type="ECO:0000259" key="2">
    <source>
        <dbReference type="PROSITE" id="PS50093"/>
    </source>
</evidence>